<gene>
    <name evidence="1" type="ORF">EV679_1979</name>
</gene>
<name>A0A4Q7MUA2_9BURK</name>
<dbReference type="EMBL" id="SGWZ01000002">
    <property type="protein sequence ID" value="RZS70572.1"/>
    <property type="molecule type" value="Genomic_DNA"/>
</dbReference>
<accession>A0A4Q7MUA2</accession>
<dbReference type="AlphaFoldDB" id="A0A4Q7MUA2"/>
<reference evidence="1 2" key="1">
    <citation type="submission" date="2019-02" db="EMBL/GenBank/DDBJ databases">
        <title>Genomic Encyclopedia of Type Strains, Phase IV (KMG-IV): sequencing the most valuable type-strain genomes for metagenomic binning, comparative biology and taxonomic classification.</title>
        <authorList>
            <person name="Goeker M."/>
        </authorList>
    </citation>
    <scope>NUCLEOTIDE SEQUENCE [LARGE SCALE GENOMIC DNA]</scope>
    <source>
        <strain evidence="1 2">DSM 16618</strain>
    </source>
</reference>
<proteinExistence type="predicted"/>
<dbReference type="Proteomes" id="UP000292039">
    <property type="component" value="Unassembled WGS sequence"/>
</dbReference>
<evidence type="ECO:0000313" key="1">
    <source>
        <dbReference type="EMBL" id="RZS70572.1"/>
    </source>
</evidence>
<comment type="caution">
    <text evidence="1">The sequence shown here is derived from an EMBL/GenBank/DDBJ whole genome shotgun (WGS) entry which is preliminary data.</text>
</comment>
<evidence type="ECO:0000313" key="2">
    <source>
        <dbReference type="Proteomes" id="UP000292039"/>
    </source>
</evidence>
<sequence length="118" mass="12609">MIKGDEQDNRIRPCGQAPAGLALIKNAPTLRLRLAAPRGGVFVLGAARRQKTACRLGRMPFMVRQYRSGLAIHAAMAQQGIHAGVPRTERAEGFGGRALAAHGQNLLAETRASGSIQR</sequence>
<organism evidence="1 2">
    <name type="scientific">Kerstersia gyiorum</name>
    <dbReference type="NCBI Taxonomy" id="206506"/>
    <lineage>
        <taxon>Bacteria</taxon>
        <taxon>Pseudomonadati</taxon>
        <taxon>Pseudomonadota</taxon>
        <taxon>Betaproteobacteria</taxon>
        <taxon>Burkholderiales</taxon>
        <taxon>Alcaligenaceae</taxon>
        <taxon>Kerstersia</taxon>
    </lineage>
</organism>
<protein>
    <submittedName>
        <fullName evidence="1">Uncharacterized protein</fullName>
    </submittedName>
</protein>